<protein>
    <submittedName>
        <fullName evidence="1">11274_t:CDS:1</fullName>
    </submittedName>
</protein>
<evidence type="ECO:0000313" key="2">
    <source>
        <dbReference type="Proteomes" id="UP000789901"/>
    </source>
</evidence>
<name>A0ABN7UW46_GIGMA</name>
<reference evidence="1 2" key="1">
    <citation type="submission" date="2021-06" db="EMBL/GenBank/DDBJ databases">
        <authorList>
            <person name="Kallberg Y."/>
            <person name="Tangrot J."/>
            <person name="Rosling A."/>
        </authorList>
    </citation>
    <scope>NUCLEOTIDE SEQUENCE [LARGE SCALE GENOMIC DNA]</scope>
    <source>
        <strain evidence="1 2">120-4 pot B 10/14</strain>
    </source>
</reference>
<organism evidence="1 2">
    <name type="scientific">Gigaspora margarita</name>
    <dbReference type="NCBI Taxonomy" id="4874"/>
    <lineage>
        <taxon>Eukaryota</taxon>
        <taxon>Fungi</taxon>
        <taxon>Fungi incertae sedis</taxon>
        <taxon>Mucoromycota</taxon>
        <taxon>Glomeromycotina</taxon>
        <taxon>Glomeromycetes</taxon>
        <taxon>Diversisporales</taxon>
        <taxon>Gigasporaceae</taxon>
        <taxon>Gigaspora</taxon>
    </lineage>
</organism>
<sequence>MQTKNYIANDNFFDEISPDTSFNYNMNLKGESRDLDLIINFEESRSVNNKSRGE</sequence>
<gene>
    <name evidence="1" type="ORF">GMARGA_LOCUS10962</name>
</gene>
<accession>A0ABN7UW46</accession>
<evidence type="ECO:0000313" key="1">
    <source>
        <dbReference type="EMBL" id="CAG8681053.1"/>
    </source>
</evidence>
<dbReference type="Proteomes" id="UP000789901">
    <property type="component" value="Unassembled WGS sequence"/>
</dbReference>
<comment type="caution">
    <text evidence="1">The sequence shown here is derived from an EMBL/GenBank/DDBJ whole genome shotgun (WGS) entry which is preliminary data.</text>
</comment>
<keyword evidence="2" id="KW-1185">Reference proteome</keyword>
<proteinExistence type="predicted"/>
<feature type="non-terminal residue" evidence="1">
    <location>
        <position position="54"/>
    </location>
</feature>
<dbReference type="EMBL" id="CAJVQB010006279">
    <property type="protein sequence ID" value="CAG8681053.1"/>
    <property type="molecule type" value="Genomic_DNA"/>
</dbReference>